<evidence type="ECO:0000256" key="3">
    <source>
        <dbReference type="ARBA" id="ARBA00022475"/>
    </source>
</evidence>
<evidence type="ECO:0000256" key="6">
    <source>
        <dbReference type="ARBA" id="ARBA00023136"/>
    </source>
</evidence>
<feature type="transmembrane region" description="Helical" evidence="7">
    <location>
        <begin position="304"/>
        <end position="330"/>
    </location>
</feature>
<evidence type="ECO:0000256" key="1">
    <source>
        <dbReference type="ARBA" id="ARBA00004651"/>
    </source>
</evidence>
<feature type="transmembrane region" description="Helical" evidence="7">
    <location>
        <begin position="12"/>
        <end position="32"/>
    </location>
</feature>
<dbReference type="AlphaFoldDB" id="A0A398DNX1"/>
<organism evidence="9 10">
    <name type="scientific">Candidatus Cryosericum septentrionale</name>
    <dbReference type="NCBI Taxonomy" id="2290913"/>
    <lineage>
        <taxon>Bacteria</taxon>
        <taxon>Pseudomonadati</taxon>
        <taxon>Caldisericota/Cryosericota group</taxon>
        <taxon>Candidatus Cryosericota</taxon>
        <taxon>Candidatus Cryosericia</taxon>
        <taxon>Candidatus Cryosericales</taxon>
        <taxon>Candidatus Cryosericaceae</taxon>
        <taxon>Candidatus Cryosericum</taxon>
    </lineage>
</organism>
<dbReference type="PANTHER" id="PTHR43163:SF6">
    <property type="entry name" value="DIPEPTIDE TRANSPORT SYSTEM PERMEASE PROTEIN DPPB-RELATED"/>
    <property type="match status" value="1"/>
</dbReference>
<evidence type="ECO:0000256" key="5">
    <source>
        <dbReference type="ARBA" id="ARBA00022989"/>
    </source>
</evidence>
<protein>
    <submittedName>
        <fullName evidence="9">ABC transporter permease</fullName>
    </submittedName>
</protein>
<comment type="similarity">
    <text evidence="7">Belongs to the binding-protein-dependent transport system permease family.</text>
</comment>
<evidence type="ECO:0000313" key="9">
    <source>
        <dbReference type="EMBL" id="RIE16885.1"/>
    </source>
</evidence>
<dbReference type="CDD" id="cd06261">
    <property type="entry name" value="TM_PBP2"/>
    <property type="match status" value="1"/>
</dbReference>
<keyword evidence="10" id="KW-1185">Reference proteome</keyword>
<evidence type="ECO:0000256" key="7">
    <source>
        <dbReference type="RuleBase" id="RU363032"/>
    </source>
</evidence>
<dbReference type="Pfam" id="PF00528">
    <property type="entry name" value="BPD_transp_1"/>
    <property type="match status" value="1"/>
</dbReference>
<dbReference type="GO" id="GO:0055085">
    <property type="term" value="P:transmembrane transport"/>
    <property type="evidence" value="ECO:0007669"/>
    <property type="project" value="InterPro"/>
</dbReference>
<dbReference type="InterPro" id="IPR045621">
    <property type="entry name" value="BPD_transp_1_N"/>
</dbReference>
<feature type="transmembrane region" description="Helical" evidence="7">
    <location>
        <begin position="137"/>
        <end position="161"/>
    </location>
</feature>
<dbReference type="Gene3D" id="1.10.3720.10">
    <property type="entry name" value="MetI-like"/>
    <property type="match status" value="1"/>
</dbReference>
<feature type="domain" description="ABC transmembrane type-1" evidence="8">
    <location>
        <begin position="97"/>
        <end position="327"/>
    </location>
</feature>
<evidence type="ECO:0000313" key="10">
    <source>
        <dbReference type="Proteomes" id="UP000266113"/>
    </source>
</evidence>
<evidence type="ECO:0000256" key="2">
    <source>
        <dbReference type="ARBA" id="ARBA00022448"/>
    </source>
</evidence>
<dbReference type="Proteomes" id="UP000266113">
    <property type="component" value="Unassembled WGS sequence"/>
</dbReference>
<keyword evidence="4 7" id="KW-0812">Transmembrane</keyword>
<name>A0A398DNX1_9BACT</name>
<dbReference type="InterPro" id="IPR035906">
    <property type="entry name" value="MetI-like_sf"/>
</dbReference>
<dbReference type="SUPFAM" id="SSF161098">
    <property type="entry name" value="MetI-like"/>
    <property type="match status" value="1"/>
</dbReference>
<evidence type="ECO:0000259" key="8">
    <source>
        <dbReference type="PROSITE" id="PS50928"/>
    </source>
</evidence>
<proteinExistence type="inferred from homology"/>
<dbReference type="Pfam" id="PF19300">
    <property type="entry name" value="BPD_transp_1_N"/>
    <property type="match status" value="1"/>
</dbReference>
<dbReference type="InterPro" id="IPR000515">
    <property type="entry name" value="MetI-like"/>
</dbReference>
<keyword evidence="6 7" id="KW-0472">Membrane</keyword>
<comment type="subcellular location">
    <subcellularLocation>
        <location evidence="1 7">Cell membrane</location>
        <topology evidence="1 7">Multi-pass membrane protein</topology>
    </subcellularLocation>
</comment>
<comment type="caution">
    <text evidence="9">The sequence shown here is derived from an EMBL/GenBank/DDBJ whole genome shotgun (WGS) entry which is preliminary data.</text>
</comment>
<accession>A0A398DNX1</accession>
<evidence type="ECO:0000256" key="4">
    <source>
        <dbReference type="ARBA" id="ARBA00022692"/>
    </source>
</evidence>
<gene>
    <name evidence="9" type="ORF">SMC1_04305</name>
</gene>
<feature type="transmembrane region" description="Helical" evidence="7">
    <location>
        <begin position="257"/>
        <end position="284"/>
    </location>
</feature>
<dbReference type="EMBL" id="QXIY01000017">
    <property type="protein sequence ID" value="RIE16885.1"/>
    <property type="molecule type" value="Genomic_DNA"/>
</dbReference>
<keyword evidence="2 7" id="KW-0813">Transport</keyword>
<sequence>MSLPSWLAKRLGEAVIVLVGLSILLFCITRILPGDPARIALGPRVPESAVEDLRKQMNLDKPLPTQYFLWVKGVLRGDFGMSLLSRRAVVTDIKAYFPATLEEVILAAILQFAGGIGLGILAAKYADTWLDGIVRVVAYLGIATPSFVWGIVLLLLLGYWIPILPIQGRISPNVTPPPHITGMFTVDSLLTGKLGVLWDSLKHLILPALALALAPMSQAARLLRSSMCDDMEADHVYAMRAYGVPENRILTKYLARLAFIPAISVMSLDAGSLFASAFVVESVFNFPGLSRFGMQAILNKDLNSIAGILLLVGVLFVLIIILADLIVAYLDPRTRLQQRG</sequence>
<dbReference type="GO" id="GO:0005886">
    <property type="term" value="C:plasma membrane"/>
    <property type="evidence" value="ECO:0007669"/>
    <property type="project" value="UniProtKB-SubCell"/>
</dbReference>
<dbReference type="PANTHER" id="PTHR43163">
    <property type="entry name" value="DIPEPTIDE TRANSPORT SYSTEM PERMEASE PROTEIN DPPB-RELATED"/>
    <property type="match status" value="1"/>
</dbReference>
<feature type="transmembrane region" description="Helical" evidence="7">
    <location>
        <begin position="104"/>
        <end position="125"/>
    </location>
</feature>
<reference evidence="9 10" key="1">
    <citation type="submission" date="2018-09" db="EMBL/GenBank/DDBJ databases">
        <title>Discovery and Ecogenomic Context for Candidatus Cryosericales, a Global Caldiserica Order Active in Thawing Permafrost.</title>
        <authorList>
            <person name="Martinez M.A."/>
            <person name="Woodcroft B.J."/>
            <person name="Ignacio Espinoza J.C."/>
            <person name="Zayed A."/>
            <person name="Singleton C.M."/>
            <person name="Boyd J."/>
            <person name="Li Y.-F."/>
            <person name="Purvine S."/>
            <person name="Maughan H."/>
            <person name="Hodgkins S.B."/>
            <person name="Anderson D."/>
            <person name="Sederholm M."/>
            <person name="Temperton B."/>
            <person name="Saleska S.R."/>
            <person name="Tyson G.W."/>
            <person name="Rich V.I."/>
        </authorList>
    </citation>
    <scope>NUCLEOTIDE SEQUENCE [LARGE SCALE GENOMIC DNA]</scope>
    <source>
        <strain evidence="9 10">SMC1</strain>
    </source>
</reference>
<keyword evidence="5 7" id="KW-1133">Transmembrane helix</keyword>
<dbReference type="PROSITE" id="PS50928">
    <property type="entry name" value="ABC_TM1"/>
    <property type="match status" value="1"/>
</dbReference>
<dbReference type="OrthoDB" id="9807402at2"/>
<keyword evidence="3" id="KW-1003">Cell membrane</keyword>